<sequence length="223" mass="25196">MPGASLEAAWRHRLAMFHVWRRARCPCAGRGAAHRDDEKEPVALLSCRAQVSILLSGVLSCLVVIRVAGSVEGSAPGVWLFSRQGRDEPPRQLLNPVLYMNDYRPEDYAISGSDLRRAMEVSAGNVGNLIWMHGGWSLLQEPSAHEFIYSSLDDPRLPTFNTKGFYPFSGCEHIRESLCVRTAWGCRQEADDRPHYDGDQVCERPHFAARRWQSRFLSARHFG</sequence>
<gene>
    <name evidence="1" type="ORF">PCOR1329_LOCUS51123</name>
</gene>
<evidence type="ECO:0000313" key="1">
    <source>
        <dbReference type="EMBL" id="CAK0862792.1"/>
    </source>
</evidence>
<evidence type="ECO:0000313" key="2">
    <source>
        <dbReference type="Proteomes" id="UP001189429"/>
    </source>
</evidence>
<protein>
    <submittedName>
        <fullName evidence="1">Uncharacterized protein</fullName>
    </submittedName>
</protein>
<proteinExistence type="predicted"/>
<dbReference type="EMBL" id="CAUYUJ010016196">
    <property type="protein sequence ID" value="CAK0862792.1"/>
    <property type="molecule type" value="Genomic_DNA"/>
</dbReference>
<dbReference type="Proteomes" id="UP001189429">
    <property type="component" value="Unassembled WGS sequence"/>
</dbReference>
<reference evidence="1" key="1">
    <citation type="submission" date="2023-10" db="EMBL/GenBank/DDBJ databases">
        <authorList>
            <person name="Chen Y."/>
            <person name="Shah S."/>
            <person name="Dougan E. K."/>
            <person name="Thang M."/>
            <person name="Chan C."/>
        </authorList>
    </citation>
    <scope>NUCLEOTIDE SEQUENCE [LARGE SCALE GENOMIC DNA]</scope>
</reference>
<organism evidence="1 2">
    <name type="scientific">Prorocentrum cordatum</name>
    <dbReference type="NCBI Taxonomy" id="2364126"/>
    <lineage>
        <taxon>Eukaryota</taxon>
        <taxon>Sar</taxon>
        <taxon>Alveolata</taxon>
        <taxon>Dinophyceae</taxon>
        <taxon>Prorocentrales</taxon>
        <taxon>Prorocentraceae</taxon>
        <taxon>Prorocentrum</taxon>
    </lineage>
</organism>
<accession>A0ABN9URY9</accession>
<comment type="caution">
    <text evidence="1">The sequence shown here is derived from an EMBL/GenBank/DDBJ whole genome shotgun (WGS) entry which is preliminary data.</text>
</comment>
<keyword evidence="2" id="KW-1185">Reference proteome</keyword>
<name>A0ABN9URY9_9DINO</name>